<evidence type="ECO:0000313" key="9">
    <source>
        <dbReference type="Proteomes" id="UP000037193"/>
    </source>
</evidence>
<evidence type="ECO:0000256" key="3">
    <source>
        <dbReference type="ARBA" id="ARBA00022960"/>
    </source>
</evidence>
<comment type="caution">
    <text evidence="8">The sequence shown here is derived from an EMBL/GenBank/DDBJ whole genome shotgun (WGS) entry which is preliminary data.</text>
</comment>
<reference evidence="8 9" key="1">
    <citation type="journal article" date="2015" name="Int J Genomics">
        <title>Comparative Genomics Revealed Genetic Diversity and Species/Strain-Level Differences in Carbohydrate Metabolism of Three Probiotic Bifidobacterial Species.</title>
        <authorList>
            <person name="Odamaki T."/>
            <person name="Horigome A."/>
            <person name="Sugahara H."/>
            <person name="Hashikura N."/>
            <person name="Minami J."/>
            <person name="Xiao J.Z."/>
            <person name="Abe F."/>
        </authorList>
    </citation>
    <scope>NUCLEOTIDE SEQUENCE [LARGE SCALE GENOMIC DNA]</scope>
    <source>
        <strain evidence="8 9">MCC 1128</strain>
    </source>
</reference>
<evidence type="ECO:0000256" key="4">
    <source>
        <dbReference type="ARBA" id="ARBA00022984"/>
    </source>
</evidence>
<dbReference type="InterPro" id="IPR016181">
    <property type="entry name" value="Acyl_CoA_acyltransferase"/>
</dbReference>
<keyword evidence="2" id="KW-0808">Transferase</keyword>
<dbReference type="PROSITE" id="PS51191">
    <property type="entry name" value="FEMABX"/>
    <property type="match status" value="1"/>
</dbReference>
<evidence type="ECO:0000256" key="5">
    <source>
        <dbReference type="ARBA" id="ARBA00023315"/>
    </source>
</evidence>
<gene>
    <name evidence="8" type="ORF">BBM1128_03600</name>
</gene>
<proteinExistence type="inferred from homology"/>
<evidence type="ECO:0000256" key="1">
    <source>
        <dbReference type="ARBA" id="ARBA00009943"/>
    </source>
</evidence>
<evidence type="ECO:0000313" key="8">
    <source>
        <dbReference type="EMBL" id="KOA42357.1"/>
    </source>
</evidence>
<accession>A0A0L7B4D4</accession>
<dbReference type="InterPro" id="IPR038740">
    <property type="entry name" value="BioF2-like_GNAT_dom"/>
</dbReference>
<evidence type="ECO:0000259" key="7">
    <source>
        <dbReference type="Pfam" id="PF13480"/>
    </source>
</evidence>
<dbReference type="InterPro" id="IPR050644">
    <property type="entry name" value="PG_Glycine_Bridge_Synth"/>
</dbReference>
<dbReference type="Proteomes" id="UP000037193">
    <property type="component" value="Unassembled WGS sequence"/>
</dbReference>
<dbReference type="GO" id="GO:0071555">
    <property type="term" value="P:cell wall organization"/>
    <property type="evidence" value="ECO:0007669"/>
    <property type="project" value="UniProtKB-KW"/>
</dbReference>
<organism evidence="8 9">
    <name type="scientific">Bifidobacterium breve MCC 1128</name>
    <dbReference type="NCBI Taxonomy" id="1365965"/>
    <lineage>
        <taxon>Bacteria</taxon>
        <taxon>Bacillati</taxon>
        <taxon>Actinomycetota</taxon>
        <taxon>Actinomycetes</taxon>
        <taxon>Bifidobacteriales</taxon>
        <taxon>Bifidobacteriaceae</taxon>
        <taxon>Bifidobacterium</taxon>
    </lineage>
</organism>
<protein>
    <submittedName>
        <fullName evidence="8">Peptidoglycan bridge formation protein FemAB</fullName>
    </submittedName>
</protein>
<dbReference type="RefSeq" id="WP_019727461.1">
    <property type="nucleotide sequence ID" value="NZ_AVQD01000005.1"/>
</dbReference>
<keyword evidence="6" id="KW-0961">Cell wall biogenesis/degradation</keyword>
<dbReference type="PANTHER" id="PTHR36174:SF1">
    <property type="entry name" value="LIPID II:GLYCINE GLYCYLTRANSFERASE"/>
    <property type="match status" value="1"/>
</dbReference>
<dbReference type="GO" id="GO:0008360">
    <property type="term" value="P:regulation of cell shape"/>
    <property type="evidence" value="ECO:0007669"/>
    <property type="project" value="UniProtKB-KW"/>
</dbReference>
<name>A0A0L7B4D4_BIFBR</name>
<comment type="similarity">
    <text evidence="1">Belongs to the FemABX family.</text>
</comment>
<dbReference type="GO" id="GO:0016755">
    <property type="term" value="F:aminoacyltransferase activity"/>
    <property type="evidence" value="ECO:0007669"/>
    <property type="project" value="InterPro"/>
</dbReference>
<dbReference type="GO" id="GO:0009252">
    <property type="term" value="P:peptidoglycan biosynthetic process"/>
    <property type="evidence" value="ECO:0007669"/>
    <property type="project" value="UniProtKB-KW"/>
</dbReference>
<sequence length="335" mass="38067">MITLEHVTLPAMEQAAAEAGIVLPIEQTEAWGRYQAKVPGRHPWGAYLIRRDGELVAVISLIDYETHGYHYLRSLHGPVWKTKPSQEEEHEVMDALVKAVRSHDRKVAFLRVDTWFDEGYYRVLSTVPYDQTVIVDLTGGDDKILERMVARGRQNVRKALRESPATCADETEQASKSFDEYYGVMVDTGKRDGFAPAPKQDYEDMIQELGPEHCRLFVSRIDGKVVNWCLITLNDNRAVYYYGCMSTAVRRLRVPDKMFYHIFCTLGAQGVESLDMMGIGSDFAPSLKGLNQFKTKFAREITPVAAGHDIPVKRGFYSLLRFIQKLRKGSNADKH</sequence>
<keyword evidence="5" id="KW-0012">Acyltransferase</keyword>
<feature type="domain" description="BioF2-like acetyltransferase" evidence="7">
    <location>
        <begin position="151"/>
        <end position="282"/>
    </location>
</feature>
<dbReference type="InterPro" id="IPR003447">
    <property type="entry name" value="FEMABX"/>
</dbReference>
<dbReference type="Gene3D" id="3.40.630.30">
    <property type="match status" value="1"/>
</dbReference>
<dbReference type="SUPFAM" id="SSF55729">
    <property type="entry name" value="Acyl-CoA N-acyltransferases (Nat)"/>
    <property type="match status" value="2"/>
</dbReference>
<keyword evidence="4" id="KW-0573">Peptidoglycan synthesis</keyword>
<dbReference type="PANTHER" id="PTHR36174">
    <property type="entry name" value="LIPID II:GLYCINE GLYCYLTRANSFERASE"/>
    <property type="match status" value="1"/>
</dbReference>
<dbReference type="PATRIC" id="fig|1365965.3.peg.732"/>
<dbReference type="Pfam" id="PF13480">
    <property type="entry name" value="Acetyltransf_6"/>
    <property type="match status" value="1"/>
</dbReference>
<keyword evidence="3" id="KW-0133">Cell shape</keyword>
<evidence type="ECO:0000256" key="6">
    <source>
        <dbReference type="ARBA" id="ARBA00023316"/>
    </source>
</evidence>
<dbReference type="AlphaFoldDB" id="A0A0L7B4D4"/>
<evidence type="ECO:0000256" key="2">
    <source>
        <dbReference type="ARBA" id="ARBA00022679"/>
    </source>
</evidence>
<dbReference type="EMBL" id="AVQD01000005">
    <property type="protein sequence ID" value="KOA42357.1"/>
    <property type="molecule type" value="Genomic_DNA"/>
</dbReference>